<evidence type="ECO:0000313" key="2">
    <source>
        <dbReference type="EMBL" id="KAK9812441.1"/>
    </source>
</evidence>
<sequence length="99" mass="10178">MVLLMTTQLRAAPVAHSQPRALTYRPAGPSAARRASLTVRAAAAADPAKDKNVSKTGDKAAAEAAIDKNKDPSGKSTEEAKKGDPAKAGDKDSQSDVHA</sequence>
<protein>
    <submittedName>
        <fullName evidence="2">Uncharacterized protein</fullName>
    </submittedName>
</protein>
<feature type="compositionally biased region" description="Low complexity" evidence="1">
    <location>
        <begin position="25"/>
        <end position="46"/>
    </location>
</feature>
<feature type="region of interest" description="Disordered" evidence="1">
    <location>
        <begin position="13"/>
        <end position="99"/>
    </location>
</feature>
<comment type="caution">
    <text evidence="2">The sequence shown here is derived from an EMBL/GenBank/DDBJ whole genome shotgun (WGS) entry which is preliminary data.</text>
</comment>
<reference evidence="2 3" key="1">
    <citation type="journal article" date="2024" name="Nat. Commun.">
        <title>Phylogenomics reveals the evolutionary origins of lichenization in chlorophyte algae.</title>
        <authorList>
            <person name="Puginier C."/>
            <person name="Libourel C."/>
            <person name="Otte J."/>
            <person name="Skaloud P."/>
            <person name="Haon M."/>
            <person name="Grisel S."/>
            <person name="Petersen M."/>
            <person name="Berrin J.G."/>
            <person name="Delaux P.M."/>
            <person name="Dal Grande F."/>
            <person name="Keller J."/>
        </authorList>
    </citation>
    <scope>NUCLEOTIDE SEQUENCE [LARGE SCALE GENOMIC DNA]</scope>
    <source>
        <strain evidence="2 3">SAG 2036</strain>
    </source>
</reference>
<evidence type="ECO:0000256" key="1">
    <source>
        <dbReference type="SAM" id="MobiDB-lite"/>
    </source>
</evidence>
<gene>
    <name evidence="2" type="ORF">WJX73_000024</name>
</gene>
<dbReference type="AlphaFoldDB" id="A0AAW1PG05"/>
<accession>A0AAW1PG05</accession>
<evidence type="ECO:0000313" key="3">
    <source>
        <dbReference type="Proteomes" id="UP001465755"/>
    </source>
</evidence>
<organism evidence="2 3">
    <name type="scientific">Symbiochloris irregularis</name>
    <dbReference type="NCBI Taxonomy" id="706552"/>
    <lineage>
        <taxon>Eukaryota</taxon>
        <taxon>Viridiplantae</taxon>
        <taxon>Chlorophyta</taxon>
        <taxon>core chlorophytes</taxon>
        <taxon>Trebouxiophyceae</taxon>
        <taxon>Trebouxiales</taxon>
        <taxon>Trebouxiaceae</taxon>
        <taxon>Symbiochloris</taxon>
    </lineage>
</organism>
<dbReference type="EMBL" id="JALJOQ010000006">
    <property type="protein sequence ID" value="KAK9812441.1"/>
    <property type="molecule type" value="Genomic_DNA"/>
</dbReference>
<name>A0AAW1PG05_9CHLO</name>
<dbReference type="Proteomes" id="UP001465755">
    <property type="component" value="Unassembled WGS sequence"/>
</dbReference>
<proteinExistence type="predicted"/>
<feature type="compositionally biased region" description="Basic and acidic residues" evidence="1">
    <location>
        <begin position="47"/>
        <end position="99"/>
    </location>
</feature>
<keyword evidence="3" id="KW-1185">Reference proteome</keyword>